<dbReference type="GO" id="GO:0005524">
    <property type="term" value="F:ATP binding"/>
    <property type="evidence" value="ECO:0007669"/>
    <property type="project" value="UniProtKB-KW"/>
</dbReference>
<dbReference type="CDD" id="cd03215">
    <property type="entry name" value="ABC_Carb_Monos_II"/>
    <property type="match status" value="1"/>
</dbReference>
<name>A0ABP6YRN3_9ACTN</name>
<organism evidence="10 11">
    <name type="scientific">Nonomuraea rosea</name>
    <dbReference type="NCBI Taxonomy" id="638574"/>
    <lineage>
        <taxon>Bacteria</taxon>
        <taxon>Bacillati</taxon>
        <taxon>Actinomycetota</taxon>
        <taxon>Actinomycetes</taxon>
        <taxon>Streptosporangiales</taxon>
        <taxon>Streptosporangiaceae</taxon>
        <taxon>Nonomuraea</taxon>
    </lineage>
</organism>
<gene>
    <name evidence="10" type="ORF">GCM10022419_081620</name>
</gene>
<dbReference type="SUPFAM" id="SSF52540">
    <property type="entry name" value="P-loop containing nucleoside triphosphate hydrolases"/>
    <property type="match status" value="2"/>
</dbReference>
<evidence type="ECO:0000313" key="10">
    <source>
        <dbReference type="EMBL" id="GAA3587076.1"/>
    </source>
</evidence>
<dbReference type="EMBL" id="BAABDQ010000023">
    <property type="protein sequence ID" value="GAA3587076.1"/>
    <property type="molecule type" value="Genomic_DNA"/>
</dbReference>
<dbReference type="PROSITE" id="PS00211">
    <property type="entry name" value="ABC_TRANSPORTER_1"/>
    <property type="match status" value="1"/>
</dbReference>
<keyword evidence="6 10" id="KW-0067">ATP-binding</keyword>
<evidence type="ECO:0000256" key="2">
    <source>
        <dbReference type="ARBA" id="ARBA00022475"/>
    </source>
</evidence>
<dbReference type="InterPro" id="IPR017871">
    <property type="entry name" value="ABC_transporter-like_CS"/>
</dbReference>
<evidence type="ECO:0000256" key="1">
    <source>
        <dbReference type="ARBA" id="ARBA00022448"/>
    </source>
</evidence>
<dbReference type="PROSITE" id="PS50893">
    <property type="entry name" value="ABC_TRANSPORTER_2"/>
    <property type="match status" value="2"/>
</dbReference>
<dbReference type="CDD" id="cd03216">
    <property type="entry name" value="ABC_Carb_Monos_I"/>
    <property type="match status" value="1"/>
</dbReference>
<feature type="domain" description="ABC transporter" evidence="9">
    <location>
        <begin position="14"/>
        <end position="250"/>
    </location>
</feature>
<sequence length="504" mass="54020">MPPATPSSPPPPVLAVRDIVKTYGGVTALRGVSLDVLPGEVLCLAGENGSGKSTLIKIISGVERPDSGEIVIDGAGYRSMDPTGAINRGIQVIYQDFSLFPNLSVAENIVLTSAVADRRRFYSDRAARAGAQAIVDDLGLDVDLDTDVERLSVADKQLTAICRALVNDARVLIMDEPTAALTHTEVDRLFAVVERLRSSGVALIFVSHKLDEVLRISQRVTVLRSGEHVITSASQDLDPRAIAQHMTGRELDESRQVTELEPDAGVVLEVERLGLRGAYRDVSFSLRRGEILGVAGLLGSGRTEIAESLFGALPHDTGTVKVDGKPVRLRSIRDAIGAGIGYVPEDRLTEGLFLDKSISDNIIAGSPDQHANRGRMLDRRAVRKTIGGLFTRLRVKAPDAHAPVRSLSGGNAQRVVLAKWLARRPRVLILNGPTVGVDVGSKAEILGILRSEAADGRGILIISDDAPELVACCHRVLVVRHGRIVEVLQGDEVTVDAIREKVAA</sequence>
<dbReference type="InterPro" id="IPR003593">
    <property type="entry name" value="AAA+_ATPase"/>
</dbReference>
<keyword evidence="4" id="KW-0677">Repeat</keyword>
<dbReference type="InterPro" id="IPR050107">
    <property type="entry name" value="ABC_carbohydrate_import_ATPase"/>
</dbReference>
<dbReference type="InterPro" id="IPR027417">
    <property type="entry name" value="P-loop_NTPase"/>
</dbReference>
<evidence type="ECO:0000256" key="4">
    <source>
        <dbReference type="ARBA" id="ARBA00022737"/>
    </source>
</evidence>
<comment type="caution">
    <text evidence="10">The sequence shown here is derived from an EMBL/GenBank/DDBJ whole genome shotgun (WGS) entry which is preliminary data.</text>
</comment>
<evidence type="ECO:0000256" key="8">
    <source>
        <dbReference type="ARBA" id="ARBA00023136"/>
    </source>
</evidence>
<dbReference type="PANTHER" id="PTHR43790:SF1">
    <property type="entry name" value="XYLOSE IMPORT ATP-BINDING PROTEIN XYLG"/>
    <property type="match status" value="1"/>
</dbReference>
<dbReference type="Proteomes" id="UP001500630">
    <property type="component" value="Unassembled WGS sequence"/>
</dbReference>
<accession>A0ABP6YRN3</accession>
<keyword evidence="8" id="KW-0472">Membrane</keyword>
<dbReference type="PANTHER" id="PTHR43790">
    <property type="entry name" value="CARBOHYDRATE TRANSPORT ATP-BINDING PROTEIN MG119-RELATED"/>
    <property type="match status" value="1"/>
</dbReference>
<evidence type="ECO:0000259" key="9">
    <source>
        <dbReference type="PROSITE" id="PS50893"/>
    </source>
</evidence>
<dbReference type="Pfam" id="PF00005">
    <property type="entry name" value="ABC_tran"/>
    <property type="match status" value="2"/>
</dbReference>
<keyword evidence="5" id="KW-0547">Nucleotide-binding</keyword>
<dbReference type="SMART" id="SM00382">
    <property type="entry name" value="AAA"/>
    <property type="match status" value="2"/>
</dbReference>
<feature type="domain" description="ABC transporter" evidence="9">
    <location>
        <begin position="255"/>
        <end position="504"/>
    </location>
</feature>
<keyword evidence="11" id="KW-1185">Reference proteome</keyword>
<evidence type="ECO:0000313" key="11">
    <source>
        <dbReference type="Proteomes" id="UP001500630"/>
    </source>
</evidence>
<dbReference type="Gene3D" id="3.40.50.300">
    <property type="entry name" value="P-loop containing nucleotide triphosphate hydrolases"/>
    <property type="match status" value="2"/>
</dbReference>
<dbReference type="InterPro" id="IPR003439">
    <property type="entry name" value="ABC_transporter-like_ATP-bd"/>
</dbReference>
<keyword evidence="3" id="KW-0762">Sugar transport</keyword>
<reference evidence="11" key="1">
    <citation type="journal article" date="2019" name="Int. J. Syst. Evol. Microbiol.">
        <title>The Global Catalogue of Microorganisms (GCM) 10K type strain sequencing project: providing services to taxonomists for standard genome sequencing and annotation.</title>
        <authorList>
            <consortium name="The Broad Institute Genomics Platform"/>
            <consortium name="The Broad Institute Genome Sequencing Center for Infectious Disease"/>
            <person name="Wu L."/>
            <person name="Ma J."/>
        </authorList>
    </citation>
    <scope>NUCLEOTIDE SEQUENCE [LARGE SCALE GENOMIC DNA]</scope>
    <source>
        <strain evidence="11">JCM 17326</strain>
    </source>
</reference>
<keyword evidence="1" id="KW-0813">Transport</keyword>
<evidence type="ECO:0000256" key="3">
    <source>
        <dbReference type="ARBA" id="ARBA00022597"/>
    </source>
</evidence>
<proteinExistence type="predicted"/>
<keyword evidence="2" id="KW-1003">Cell membrane</keyword>
<protein>
    <submittedName>
        <fullName evidence="10">Sugar ABC transporter ATP-binding protein</fullName>
    </submittedName>
</protein>
<evidence type="ECO:0000256" key="6">
    <source>
        <dbReference type="ARBA" id="ARBA00022840"/>
    </source>
</evidence>
<evidence type="ECO:0000256" key="7">
    <source>
        <dbReference type="ARBA" id="ARBA00022967"/>
    </source>
</evidence>
<evidence type="ECO:0000256" key="5">
    <source>
        <dbReference type="ARBA" id="ARBA00022741"/>
    </source>
</evidence>
<keyword evidence="7" id="KW-1278">Translocase</keyword>